<accession>A0A6A6X7H1</accession>
<name>A0A6A6X7H1_9PLEO</name>
<protein>
    <submittedName>
        <fullName evidence="1">Uncharacterized protein</fullName>
    </submittedName>
</protein>
<keyword evidence="2" id="KW-1185">Reference proteome</keyword>
<sequence length="114" mass="13243">YLRSRTKSWCDTELSFEPGSNKFTMKGQSGLHFWLQLDDWKDLVETDDLKYICDWQVDFTMGSVKDGGLEIKVNAHTPTLREGPNNKFELATYKKGSLKPALDWAKKYFEQSLK</sequence>
<dbReference type="OrthoDB" id="10412102at2759"/>
<reference evidence="1" key="1">
    <citation type="journal article" date="2020" name="Stud. Mycol.">
        <title>101 Dothideomycetes genomes: a test case for predicting lifestyles and emergence of pathogens.</title>
        <authorList>
            <person name="Haridas S."/>
            <person name="Albert R."/>
            <person name="Binder M."/>
            <person name="Bloem J."/>
            <person name="Labutti K."/>
            <person name="Salamov A."/>
            <person name="Andreopoulos B."/>
            <person name="Baker S."/>
            <person name="Barry K."/>
            <person name="Bills G."/>
            <person name="Bluhm B."/>
            <person name="Cannon C."/>
            <person name="Castanera R."/>
            <person name="Culley D."/>
            <person name="Daum C."/>
            <person name="Ezra D."/>
            <person name="Gonzalez J."/>
            <person name="Henrissat B."/>
            <person name="Kuo A."/>
            <person name="Liang C."/>
            <person name="Lipzen A."/>
            <person name="Lutzoni F."/>
            <person name="Magnuson J."/>
            <person name="Mondo S."/>
            <person name="Nolan M."/>
            <person name="Ohm R."/>
            <person name="Pangilinan J."/>
            <person name="Park H.-J."/>
            <person name="Ramirez L."/>
            <person name="Alfaro M."/>
            <person name="Sun H."/>
            <person name="Tritt A."/>
            <person name="Yoshinaga Y."/>
            <person name="Zwiers L.-H."/>
            <person name="Turgeon B."/>
            <person name="Goodwin S."/>
            <person name="Spatafora J."/>
            <person name="Crous P."/>
            <person name="Grigoriev I."/>
        </authorList>
    </citation>
    <scope>NUCLEOTIDE SEQUENCE</scope>
    <source>
        <strain evidence="1">CBS 109.77</strain>
    </source>
</reference>
<dbReference type="Proteomes" id="UP000799757">
    <property type="component" value="Unassembled WGS sequence"/>
</dbReference>
<gene>
    <name evidence="1" type="ORF">K505DRAFT_192484</name>
</gene>
<dbReference type="EMBL" id="MU001987">
    <property type="protein sequence ID" value="KAF2792084.1"/>
    <property type="molecule type" value="Genomic_DNA"/>
</dbReference>
<evidence type="ECO:0000313" key="2">
    <source>
        <dbReference type="Proteomes" id="UP000799757"/>
    </source>
</evidence>
<organism evidence="1 2">
    <name type="scientific">Melanomma pulvis-pyrius CBS 109.77</name>
    <dbReference type="NCBI Taxonomy" id="1314802"/>
    <lineage>
        <taxon>Eukaryota</taxon>
        <taxon>Fungi</taxon>
        <taxon>Dikarya</taxon>
        <taxon>Ascomycota</taxon>
        <taxon>Pezizomycotina</taxon>
        <taxon>Dothideomycetes</taxon>
        <taxon>Pleosporomycetidae</taxon>
        <taxon>Pleosporales</taxon>
        <taxon>Melanommataceae</taxon>
        <taxon>Melanomma</taxon>
    </lineage>
</organism>
<proteinExistence type="predicted"/>
<dbReference type="AlphaFoldDB" id="A0A6A6X7H1"/>
<evidence type="ECO:0000313" key="1">
    <source>
        <dbReference type="EMBL" id="KAF2792084.1"/>
    </source>
</evidence>
<feature type="non-terminal residue" evidence="1">
    <location>
        <position position="114"/>
    </location>
</feature>
<feature type="non-terminal residue" evidence="1">
    <location>
        <position position="1"/>
    </location>
</feature>